<feature type="region of interest" description="Disordered" evidence="14">
    <location>
        <begin position="475"/>
        <end position="499"/>
    </location>
</feature>
<dbReference type="Proteomes" id="UP000424527">
    <property type="component" value="Unassembled WGS sequence"/>
</dbReference>
<dbReference type="InterPro" id="IPR003599">
    <property type="entry name" value="Ig_sub"/>
</dbReference>
<feature type="region of interest" description="Disordered" evidence="14">
    <location>
        <begin position="282"/>
        <end position="313"/>
    </location>
</feature>
<evidence type="ECO:0000256" key="13">
    <source>
        <dbReference type="RuleBase" id="RU004187"/>
    </source>
</evidence>
<dbReference type="SMART" id="SM00409">
    <property type="entry name" value="IG"/>
    <property type="match status" value="2"/>
</dbReference>
<dbReference type="Pfam" id="PF07326">
    <property type="entry name" value="RCS1"/>
    <property type="match status" value="1"/>
</dbReference>
<dbReference type="InterPro" id="IPR000719">
    <property type="entry name" value="Prot_kinase_dom"/>
</dbReference>
<dbReference type="InterPro" id="IPR013783">
    <property type="entry name" value="Ig-like_fold"/>
</dbReference>
<dbReference type="InterPro" id="IPR017998">
    <property type="entry name" value="Chaperone_TCP-1"/>
</dbReference>
<keyword evidence="6" id="KW-0808">Transferase</keyword>
<evidence type="ECO:0000259" key="17">
    <source>
        <dbReference type="PROSITE" id="PS50835"/>
    </source>
</evidence>
<dbReference type="PROSITE" id="PS00750">
    <property type="entry name" value="TCP1_1"/>
    <property type="match status" value="1"/>
</dbReference>
<feature type="domain" description="Ig-like" evidence="17">
    <location>
        <begin position="120"/>
        <end position="213"/>
    </location>
</feature>
<dbReference type="SUPFAM" id="SSF56112">
    <property type="entry name" value="Protein kinase-like (PK-like)"/>
    <property type="match status" value="1"/>
</dbReference>
<evidence type="ECO:0000256" key="12">
    <source>
        <dbReference type="ARBA" id="ARBA00029602"/>
    </source>
</evidence>
<dbReference type="PROSITE" id="PS50835">
    <property type="entry name" value="IG_LIKE"/>
    <property type="match status" value="2"/>
</dbReference>
<feature type="compositionally biased region" description="Low complexity" evidence="14">
    <location>
        <begin position="361"/>
        <end position="382"/>
    </location>
</feature>
<feature type="chain" id="PRO_5026175517" description="T-complex protein 1 subunit theta" evidence="15">
    <location>
        <begin position="22"/>
        <end position="1334"/>
    </location>
</feature>
<sequence length="1334" mass="146870">MKLMFRLPLHLLLYCAIQALAVKIQSLPEVNSDGVIQTELEKSVSLVCEPDSSSDPQGDEELVWLRNGAVVNLKEGNKEGRSSVCVTPVIYDDNGATFTCRLGKNTTVSASVTLNVTYAPQISGSDYVMVEEEAELLLQCDIWANPPVSSVSWTLNGIRVDLEAGGFTVSNDGFKSRLSANKAEKRLHEGTYQCSASSSIYGVHTKLFYVTLTGKLSQHDVFSDGWSWQSRGGSLACAHSPDESDGPESSPEAPDRFRKLPSSSSLNSLRMSLRKRLPLRSVQVNSLPENPTWEPTKEQKKTNTVRKLTRSARNSISGVYQRMQRTREFTREECLVQTPGRMCDGDEAGASTSHTPRRTPGRAGATPRRTPRAGATPGRTPGSRGRKTPEAGVRGVRTGGGRRQLVRMAALRSPFASPNTQNQRLKFDQDLESVSSGLKRLKRLSKAFDNIIGRDDSNCCSFPLQYQYKGTFWRSSDEKAGSKRPTPRSYRSSSVSPALYPELNPRRGYLLQDTGAAKHHQMALHVPKAPGFAQMLKDGAKHYSGLEEAVFRNIKACKELSQTTRTAYGPNGMNKMVINHLEKLFVTNDAATILRELEVQHPAAKMIVMASHMQEQEVGDGTNFVLVFAGALLELAEELLRMGLSVSEVIEGYESACKKALEVLPDCVCSSAKNLHDVKEATSLIRTAVISKQYGNEDFLANLIAQACISIFPESGNFNVDSVRVCKILGCGVTASSMLHGMVFKKEAEGDITSVKDAKIAVYSCPFDCTVTETKGTVLINNAQELMDFSKGEEDMMEAQVKAIKEAGANVVVTGGKVADMALHYANKYKLMVVRLNSKWDLRRLCKTVGAVALPRMTAPTPEEMGHCDNVYLTEVGDTQVVVFKHEKEDGAISTVVIRGSTDNLMDDIERAIDDGVNTFKVLVRDKRLLPGAGATEIELAKQLTSYGESCPGLEQYAIKKFAEAFEALPRALAENSGVKGSELISKMYSAHHEGNKNMGFDIEADGPAVKDMLEAGIVEPYLVKHWGIKLATNAAITVLRRPAEGPEDEDLSSGWRGFLSSMGLSLPASLCRLAPPALRLGQRRMLQGKAPDIPEHVLRLAGVGPDKLRAEWSLPGFIAMFLPEFPHKTVPGHEHFQVLSYIAKGSFGPILKVKDKIKQKTYAVKVIPKSEILRLGVLEQSKEEVIVQRQVRHPFVHDLQDCWQTQRHLYIMCDYCSTGDLYTYWQMIGQFTEDTVRVFAAELGCALGFLHDFGIIHRDVKLENILLTDDGHLRLADFGLSRRLERGGRAFTICGTIQYMAPEVLSGGPYNHAADWWSLGILLFSLVTGRVSS</sequence>
<reference evidence="18 19" key="1">
    <citation type="submission" date="2019-07" db="EMBL/GenBank/DDBJ databases">
        <title>Chromosome genome assembly for large yellow croaker.</title>
        <authorList>
            <person name="Xiao S."/>
        </authorList>
    </citation>
    <scope>NUCLEOTIDE SEQUENCE [LARGE SCALE GENOMIC DNA]</scope>
    <source>
        <strain evidence="18">JMULYC20181020</strain>
        <tissue evidence="18">Muscle</tissue>
    </source>
</reference>
<dbReference type="FunFam" id="3.50.7.10:FF:000008">
    <property type="entry name" value="T-complex protein 1 subunit theta"/>
    <property type="match status" value="1"/>
</dbReference>
<comment type="subcellular location">
    <subcellularLocation>
        <location evidence="1">Cytoplasm</location>
    </subcellularLocation>
</comment>
<keyword evidence="11" id="KW-0393">Immunoglobulin domain</keyword>
<keyword evidence="10 13" id="KW-0143">Chaperone</keyword>
<evidence type="ECO:0000256" key="9">
    <source>
        <dbReference type="ARBA" id="ARBA00022840"/>
    </source>
</evidence>
<comment type="similarity">
    <text evidence="2 13">Belongs to the TCP-1 chaperonin family.</text>
</comment>
<accession>A0A6G0I863</accession>
<dbReference type="SUPFAM" id="SSF48726">
    <property type="entry name" value="Immunoglobulin"/>
    <property type="match status" value="2"/>
</dbReference>
<dbReference type="InterPro" id="IPR027413">
    <property type="entry name" value="GROEL-like_equatorial_sf"/>
</dbReference>
<proteinExistence type="inferred from homology"/>
<evidence type="ECO:0000256" key="11">
    <source>
        <dbReference type="ARBA" id="ARBA00023319"/>
    </source>
</evidence>
<dbReference type="SUPFAM" id="SSF52029">
    <property type="entry name" value="GroEL apical domain-like"/>
    <property type="match status" value="1"/>
</dbReference>
<dbReference type="GO" id="GO:0140662">
    <property type="term" value="F:ATP-dependent protein folding chaperone"/>
    <property type="evidence" value="ECO:0007669"/>
    <property type="project" value="InterPro"/>
</dbReference>
<dbReference type="InterPro" id="IPR045270">
    <property type="entry name" value="STKc_AGC"/>
</dbReference>
<dbReference type="GO" id="GO:0051082">
    <property type="term" value="F:unfolded protein binding"/>
    <property type="evidence" value="ECO:0007669"/>
    <property type="project" value="InterPro"/>
</dbReference>
<dbReference type="InterPro" id="IPR011009">
    <property type="entry name" value="Kinase-like_dom_sf"/>
</dbReference>
<dbReference type="GO" id="GO:0016887">
    <property type="term" value="F:ATP hydrolysis activity"/>
    <property type="evidence" value="ECO:0007669"/>
    <property type="project" value="InterPro"/>
</dbReference>
<keyword evidence="8" id="KW-0418">Kinase</keyword>
<dbReference type="InterPro" id="IPR002194">
    <property type="entry name" value="Chaperonin_TCP-1_CS"/>
</dbReference>
<dbReference type="Pfam" id="PF00069">
    <property type="entry name" value="Pkinase"/>
    <property type="match status" value="1"/>
</dbReference>
<comment type="caution">
    <text evidence="18">The sequence shown here is derived from an EMBL/GenBank/DDBJ whole genome shotgun (WGS) entry which is preliminary data.</text>
</comment>
<dbReference type="InterPro" id="IPR027410">
    <property type="entry name" value="TCP-1-like_intermed_sf"/>
</dbReference>
<dbReference type="NCBIfam" id="TIGR02346">
    <property type="entry name" value="chap_CCT_theta"/>
    <property type="match status" value="1"/>
</dbReference>
<dbReference type="PROSITE" id="PS00108">
    <property type="entry name" value="PROTEIN_KINASE_ST"/>
    <property type="match status" value="1"/>
</dbReference>
<dbReference type="EMBL" id="REGW02000013">
    <property type="protein sequence ID" value="KAE8287503.1"/>
    <property type="molecule type" value="Genomic_DNA"/>
</dbReference>
<evidence type="ECO:0000256" key="14">
    <source>
        <dbReference type="SAM" id="MobiDB-lite"/>
    </source>
</evidence>
<evidence type="ECO:0000313" key="18">
    <source>
        <dbReference type="EMBL" id="KAE8287503.1"/>
    </source>
</evidence>
<evidence type="ECO:0000256" key="4">
    <source>
        <dbReference type="ARBA" id="ARBA00022490"/>
    </source>
</evidence>
<dbReference type="CDD" id="cd05123">
    <property type="entry name" value="STKc_AGC"/>
    <property type="match status" value="1"/>
</dbReference>
<dbReference type="Gene3D" id="3.30.200.20">
    <property type="entry name" value="Phosphorylase Kinase, domain 1"/>
    <property type="match status" value="1"/>
</dbReference>
<protein>
    <recommendedName>
        <fullName evidence="3">T-complex protein 1 subunit theta</fullName>
    </recommendedName>
    <alternativeName>
        <fullName evidence="12">CCT-theta</fullName>
    </alternativeName>
</protein>
<dbReference type="InterPro" id="IPR002423">
    <property type="entry name" value="Cpn60/GroEL/TCP-1"/>
</dbReference>
<keyword evidence="7 13" id="KW-0547">Nucleotide-binding</keyword>
<feature type="domain" description="Ig-like" evidence="17">
    <location>
        <begin position="28"/>
        <end position="113"/>
    </location>
</feature>
<gene>
    <name evidence="18" type="ORF">D5F01_LYC13548</name>
</gene>
<dbReference type="Pfam" id="PF00118">
    <property type="entry name" value="Cpn60_TCP1"/>
    <property type="match status" value="1"/>
</dbReference>
<keyword evidence="9 13" id="KW-0067">ATP-binding</keyword>
<evidence type="ECO:0000256" key="3">
    <source>
        <dbReference type="ARBA" id="ARBA00016981"/>
    </source>
</evidence>
<dbReference type="InterPro" id="IPR009932">
    <property type="entry name" value="RCS1"/>
</dbReference>
<dbReference type="SUPFAM" id="SSF54849">
    <property type="entry name" value="GroEL-intermediate domain like"/>
    <property type="match status" value="1"/>
</dbReference>
<name>A0A6G0I863_LARCR</name>
<dbReference type="Gene3D" id="2.60.40.10">
    <property type="entry name" value="Immunoglobulins"/>
    <property type="match status" value="2"/>
</dbReference>
<dbReference type="InterPro" id="IPR036179">
    <property type="entry name" value="Ig-like_dom_sf"/>
</dbReference>
<dbReference type="CDD" id="cd03341">
    <property type="entry name" value="TCP1_theta"/>
    <property type="match status" value="1"/>
</dbReference>
<feature type="region of interest" description="Disordered" evidence="14">
    <location>
        <begin position="237"/>
        <end position="265"/>
    </location>
</feature>
<dbReference type="Gene3D" id="1.10.510.10">
    <property type="entry name" value="Transferase(Phosphotransferase) domain 1"/>
    <property type="match status" value="1"/>
</dbReference>
<evidence type="ECO:0000256" key="6">
    <source>
        <dbReference type="ARBA" id="ARBA00022679"/>
    </source>
</evidence>
<feature type="region of interest" description="Disordered" evidence="14">
    <location>
        <begin position="340"/>
        <end position="402"/>
    </location>
</feature>
<evidence type="ECO:0000256" key="7">
    <source>
        <dbReference type="ARBA" id="ARBA00022741"/>
    </source>
</evidence>
<dbReference type="Gene3D" id="3.50.7.10">
    <property type="entry name" value="GroEL"/>
    <property type="match status" value="1"/>
</dbReference>
<dbReference type="PRINTS" id="PR00304">
    <property type="entry name" value="TCOMPLEXTCP1"/>
</dbReference>
<evidence type="ECO:0000313" key="19">
    <source>
        <dbReference type="Proteomes" id="UP000424527"/>
    </source>
</evidence>
<dbReference type="PROSITE" id="PS00751">
    <property type="entry name" value="TCP1_2"/>
    <property type="match status" value="1"/>
</dbReference>
<dbReference type="Gene3D" id="3.30.260.10">
    <property type="entry name" value="TCP-1-like chaperonin intermediate domain"/>
    <property type="match status" value="1"/>
</dbReference>
<dbReference type="InterPro" id="IPR007110">
    <property type="entry name" value="Ig-like_dom"/>
</dbReference>
<dbReference type="Gene3D" id="1.10.560.10">
    <property type="entry name" value="GroEL-like equatorial domain"/>
    <property type="match status" value="1"/>
</dbReference>
<keyword evidence="15" id="KW-0732">Signal</keyword>
<keyword evidence="4" id="KW-0963">Cytoplasm</keyword>
<evidence type="ECO:0000256" key="8">
    <source>
        <dbReference type="ARBA" id="ARBA00022777"/>
    </source>
</evidence>
<feature type="domain" description="Protein kinase" evidence="16">
    <location>
        <begin position="1137"/>
        <end position="1334"/>
    </location>
</feature>
<evidence type="ECO:0000256" key="10">
    <source>
        <dbReference type="ARBA" id="ARBA00023186"/>
    </source>
</evidence>
<dbReference type="SUPFAM" id="SSF48592">
    <property type="entry name" value="GroEL equatorial domain-like"/>
    <property type="match status" value="1"/>
</dbReference>
<evidence type="ECO:0000256" key="2">
    <source>
        <dbReference type="ARBA" id="ARBA00008020"/>
    </source>
</evidence>
<evidence type="ECO:0000256" key="1">
    <source>
        <dbReference type="ARBA" id="ARBA00004496"/>
    </source>
</evidence>
<evidence type="ECO:0000256" key="5">
    <source>
        <dbReference type="ARBA" id="ARBA00022527"/>
    </source>
</evidence>
<dbReference type="PROSITE" id="PS00995">
    <property type="entry name" value="TCP1_3"/>
    <property type="match status" value="1"/>
</dbReference>
<dbReference type="InterPro" id="IPR012721">
    <property type="entry name" value="Chap_CCT_theta"/>
</dbReference>
<dbReference type="PANTHER" id="PTHR11353">
    <property type="entry name" value="CHAPERONIN"/>
    <property type="match status" value="1"/>
</dbReference>
<dbReference type="InterPro" id="IPR027409">
    <property type="entry name" value="GroEL-like_apical_dom_sf"/>
</dbReference>
<keyword evidence="19" id="KW-1185">Reference proteome</keyword>
<organism evidence="18 19">
    <name type="scientific">Larimichthys crocea</name>
    <name type="common">Large yellow croaker</name>
    <name type="synonym">Pseudosciaena crocea</name>
    <dbReference type="NCBI Taxonomy" id="215358"/>
    <lineage>
        <taxon>Eukaryota</taxon>
        <taxon>Metazoa</taxon>
        <taxon>Chordata</taxon>
        <taxon>Craniata</taxon>
        <taxon>Vertebrata</taxon>
        <taxon>Euteleostomi</taxon>
        <taxon>Actinopterygii</taxon>
        <taxon>Neopterygii</taxon>
        <taxon>Teleostei</taxon>
        <taxon>Neoteleostei</taxon>
        <taxon>Acanthomorphata</taxon>
        <taxon>Eupercaria</taxon>
        <taxon>Sciaenidae</taxon>
        <taxon>Larimichthys</taxon>
    </lineage>
</organism>
<evidence type="ECO:0000256" key="15">
    <source>
        <dbReference type="SAM" id="SignalP"/>
    </source>
</evidence>
<keyword evidence="5" id="KW-0723">Serine/threonine-protein kinase</keyword>
<evidence type="ECO:0000259" key="16">
    <source>
        <dbReference type="PROSITE" id="PS50011"/>
    </source>
</evidence>
<dbReference type="GO" id="GO:0005524">
    <property type="term" value="F:ATP binding"/>
    <property type="evidence" value="ECO:0007669"/>
    <property type="project" value="UniProtKB-KW"/>
</dbReference>
<dbReference type="InterPro" id="IPR008271">
    <property type="entry name" value="Ser/Thr_kinase_AS"/>
</dbReference>
<dbReference type="PROSITE" id="PS50011">
    <property type="entry name" value="PROTEIN_KINASE_DOM"/>
    <property type="match status" value="1"/>
</dbReference>
<dbReference type="SMART" id="SM00220">
    <property type="entry name" value="S_TKc"/>
    <property type="match status" value="1"/>
</dbReference>
<dbReference type="GO" id="GO:0004674">
    <property type="term" value="F:protein serine/threonine kinase activity"/>
    <property type="evidence" value="ECO:0007669"/>
    <property type="project" value="UniProtKB-KW"/>
</dbReference>
<dbReference type="GO" id="GO:0005737">
    <property type="term" value="C:cytoplasm"/>
    <property type="evidence" value="ECO:0007669"/>
    <property type="project" value="UniProtKB-SubCell"/>
</dbReference>
<feature type="signal peptide" evidence="15">
    <location>
        <begin position="1"/>
        <end position="21"/>
    </location>
</feature>